<keyword evidence="3" id="KW-1185">Reference proteome</keyword>
<evidence type="ECO:0008006" key="4">
    <source>
        <dbReference type="Google" id="ProtNLM"/>
    </source>
</evidence>
<protein>
    <recommendedName>
        <fullName evidence="4">MORN repeat protein</fullName>
    </recommendedName>
</protein>
<gene>
    <name evidence="2" type="ORF">ACFO6V_06715</name>
</gene>
<reference evidence="3" key="1">
    <citation type="journal article" date="2019" name="Int. J. Syst. Evol. Microbiol.">
        <title>The Global Catalogue of Microorganisms (GCM) 10K type strain sequencing project: providing services to taxonomists for standard genome sequencing and annotation.</title>
        <authorList>
            <consortium name="The Broad Institute Genomics Platform"/>
            <consortium name="The Broad Institute Genome Sequencing Center for Infectious Disease"/>
            <person name="Wu L."/>
            <person name="Ma J."/>
        </authorList>
    </citation>
    <scope>NUCLEOTIDE SEQUENCE [LARGE SCALE GENOMIC DNA]</scope>
    <source>
        <strain evidence="3">CCUG 42722</strain>
    </source>
</reference>
<keyword evidence="1" id="KW-0732">Signal</keyword>
<dbReference type="RefSeq" id="WP_377133507.1">
    <property type="nucleotide sequence ID" value="NZ_JBHSFI010000003.1"/>
</dbReference>
<evidence type="ECO:0000256" key="1">
    <source>
        <dbReference type="SAM" id="SignalP"/>
    </source>
</evidence>
<name>A0ABV9HEB6_9MICO</name>
<organism evidence="2 3">
    <name type="scientific">Promicromonospora alba</name>
    <dbReference type="NCBI Taxonomy" id="1616110"/>
    <lineage>
        <taxon>Bacteria</taxon>
        <taxon>Bacillati</taxon>
        <taxon>Actinomycetota</taxon>
        <taxon>Actinomycetes</taxon>
        <taxon>Micrococcales</taxon>
        <taxon>Promicromonosporaceae</taxon>
        <taxon>Promicromonospora</taxon>
    </lineage>
</organism>
<feature type="chain" id="PRO_5046792005" description="MORN repeat protein" evidence="1">
    <location>
        <begin position="28"/>
        <end position="171"/>
    </location>
</feature>
<accession>A0ABV9HEB6</accession>
<evidence type="ECO:0000313" key="2">
    <source>
        <dbReference type="EMBL" id="MFC4627915.1"/>
    </source>
</evidence>
<sequence length="171" mass="18521">MKLFPRVAAVAVIGLLAATLSSAPAHAAKSDGYVRGYDTYVGDWGDEGALSRGDSSNAVCLWQKILWAEGAQEQDRTSFDQSDIDGHFGGNTAHATHDLTGKYVVDDYQFGRADNQLEYRSGSEGEGRTLELTYNGSAHNTTMIRDTEGRYKFYDDGGVVRAASYTTNTCG</sequence>
<dbReference type="Proteomes" id="UP001596011">
    <property type="component" value="Unassembled WGS sequence"/>
</dbReference>
<feature type="signal peptide" evidence="1">
    <location>
        <begin position="1"/>
        <end position="27"/>
    </location>
</feature>
<proteinExistence type="predicted"/>
<evidence type="ECO:0000313" key="3">
    <source>
        <dbReference type="Proteomes" id="UP001596011"/>
    </source>
</evidence>
<comment type="caution">
    <text evidence="2">The sequence shown here is derived from an EMBL/GenBank/DDBJ whole genome shotgun (WGS) entry which is preliminary data.</text>
</comment>
<dbReference type="EMBL" id="JBHSFI010000003">
    <property type="protein sequence ID" value="MFC4627915.1"/>
    <property type="molecule type" value="Genomic_DNA"/>
</dbReference>